<dbReference type="Proteomes" id="UP000280825">
    <property type="component" value="Unassembled WGS sequence"/>
</dbReference>
<dbReference type="EMBL" id="RYDJ01000129">
    <property type="protein sequence ID" value="RTY97140.1"/>
    <property type="molecule type" value="Genomic_DNA"/>
</dbReference>
<evidence type="ECO:0000256" key="3">
    <source>
        <dbReference type="ARBA" id="ARBA00022553"/>
    </source>
</evidence>
<protein>
    <recommendedName>
        <fullName evidence="2">histidine kinase</fullName>
        <ecNumber evidence="2">2.7.13.3</ecNumber>
    </recommendedName>
</protein>
<keyword evidence="8" id="KW-1185">Reference proteome</keyword>
<evidence type="ECO:0000256" key="4">
    <source>
        <dbReference type="ARBA" id="ARBA00022679"/>
    </source>
</evidence>
<dbReference type="Pfam" id="PF13426">
    <property type="entry name" value="PAS_9"/>
    <property type="match status" value="1"/>
</dbReference>
<dbReference type="PANTHER" id="PTHR43304:SF1">
    <property type="entry name" value="PAC DOMAIN-CONTAINING PROTEIN"/>
    <property type="match status" value="1"/>
</dbReference>
<keyword evidence="3" id="KW-0597">Phosphoprotein</keyword>
<comment type="caution">
    <text evidence="7">The sequence shown here is derived from an EMBL/GenBank/DDBJ whole genome shotgun (WGS) entry which is preliminary data.</text>
</comment>
<keyword evidence="4" id="KW-0808">Transferase</keyword>
<sequence>MTNLSFYVNLSGISSEDGEQCLVTMQDISQLKKAEIEIKISEEKYRTLFESNRDSITIFRLDSDGNPGKFIETNKATTEIFGYSKAEFLTQSIKDIEIVTDKRIETYKFKEKINFETIIKDKEGNQRNVEIEATLISYLDEPAVMYIIRDITERKLSEDKIRKVQENLATILESIPDILFEVGIDGKI</sequence>
<feature type="domain" description="PAS" evidence="6">
    <location>
        <begin position="41"/>
        <end position="92"/>
    </location>
</feature>
<evidence type="ECO:0000256" key="5">
    <source>
        <dbReference type="ARBA" id="ARBA00022777"/>
    </source>
</evidence>
<evidence type="ECO:0000313" key="7">
    <source>
        <dbReference type="EMBL" id="RTY97140.1"/>
    </source>
</evidence>
<dbReference type="SUPFAM" id="SSF55785">
    <property type="entry name" value="PYP-like sensor domain (PAS domain)"/>
    <property type="match status" value="2"/>
</dbReference>
<dbReference type="PROSITE" id="PS50112">
    <property type="entry name" value="PAS"/>
    <property type="match status" value="1"/>
</dbReference>
<evidence type="ECO:0000313" key="8">
    <source>
        <dbReference type="Proteomes" id="UP000280825"/>
    </source>
</evidence>
<comment type="catalytic activity">
    <reaction evidence="1">
        <text>ATP + protein L-histidine = ADP + protein N-phospho-L-histidine.</text>
        <dbReference type="EC" id="2.7.13.3"/>
    </reaction>
</comment>
<dbReference type="PANTHER" id="PTHR43304">
    <property type="entry name" value="PHYTOCHROME-LIKE PROTEIN CPH1"/>
    <property type="match status" value="1"/>
</dbReference>
<dbReference type="InterPro" id="IPR052162">
    <property type="entry name" value="Sensor_kinase/Photoreceptor"/>
</dbReference>
<gene>
    <name evidence="7" type="ORF">EKL98_16130</name>
</gene>
<feature type="non-terminal residue" evidence="7">
    <location>
        <position position="188"/>
    </location>
</feature>
<accession>A0A3S0PCI0</accession>
<dbReference type="EC" id="2.7.13.3" evidence="2"/>
<dbReference type="GO" id="GO:0004673">
    <property type="term" value="F:protein histidine kinase activity"/>
    <property type="evidence" value="ECO:0007669"/>
    <property type="project" value="UniProtKB-EC"/>
</dbReference>
<proteinExistence type="predicted"/>
<organism evidence="7 8">
    <name type="scientific">Flavobacterium bomense</name>
    <dbReference type="NCBI Taxonomy" id="2497483"/>
    <lineage>
        <taxon>Bacteria</taxon>
        <taxon>Pseudomonadati</taxon>
        <taxon>Bacteroidota</taxon>
        <taxon>Flavobacteriia</taxon>
        <taxon>Flavobacteriales</taxon>
        <taxon>Flavobacteriaceae</taxon>
        <taxon>Flavobacterium</taxon>
    </lineage>
</organism>
<dbReference type="InterPro" id="IPR000014">
    <property type="entry name" value="PAS"/>
</dbReference>
<dbReference type="Gene3D" id="3.30.450.20">
    <property type="entry name" value="PAS domain"/>
    <property type="match status" value="1"/>
</dbReference>
<evidence type="ECO:0000259" key="6">
    <source>
        <dbReference type="PROSITE" id="PS50112"/>
    </source>
</evidence>
<evidence type="ECO:0000256" key="2">
    <source>
        <dbReference type="ARBA" id="ARBA00012438"/>
    </source>
</evidence>
<name>A0A3S0PCI0_9FLAO</name>
<dbReference type="InterPro" id="IPR035965">
    <property type="entry name" value="PAS-like_dom_sf"/>
</dbReference>
<evidence type="ECO:0000256" key="1">
    <source>
        <dbReference type="ARBA" id="ARBA00000085"/>
    </source>
</evidence>
<dbReference type="CDD" id="cd00130">
    <property type="entry name" value="PAS"/>
    <property type="match status" value="1"/>
</dbReference>
<keyword evidence="5" id="KW-0418">Kinase</keyword>
<reference evidence="7 8" key="1">
    <citation type="submission" date="2018-12" db="EMBL/GenBank/DDBJ databases">
        <title>Flavobacterium sp. nov., isolated from glacier ice.</title>
        <authorList>
            <person name="Liu Q."/>
            <person name="Xin Y.-H."/>
        </authorList>
    </citation>
    <scope>NUCLEOTIDE SEQUENCE [LARGE SCALE GENOMIC DNA]</scope>
    <source>
        <strain evidence="7 8">RB1N8</strain>
    </source>
</reference>
<dbReference type="AlphaFoldDB" id="A0A3S0PCI0"/>
<dbReference type="NCBIfam" id="TIGR00229">
    <property type="entry name" value="sensory_box"/>
    <property type="match status" value="1"/>
</dbReference>